<dbReference type="PANTHER" id="PTHR37292:SF2">
    <property type="entry name" value="DUF262 DOMAIN-CONTAINING PROTEIN"/>
    <property type="match status" value="1"/>
</dbReference>
<accession>A0A2T3KJS8</accession>
<proteinExistence type="predicted"/>
<name>A0A2T3KJS8_9GAMM</name>
<evidence type="ECO:0000313" key="3">
    <source>
        <dbReference type="Proteomes" id="UP000241426"/>
    </source>
</evidence>
<gene>
    <name evidence="2" type="ORF">C9J27_09120</name>
</gene>
<feature type="domain" description="GmrSD restriction endonucleases N-terminal" evidence="1">
    <location>
        <begin position="10"/>
        <end position="259"/>
    </location>
</feature>
<dbReference type="Proteomes" id="UP000241426">
    <property type="component" value="Unassembled WGS sequence"/>
</dbReference>
<sequence>MAGYEAPITIKKAIDNIKKRHYLLPSIQREFVWGTDQIETLFDSLMRDYPISTFLFWKVDKNKIKDFQFYEFLNKYHEKERRHNHKAEPSCDEDIIALLDGQQRMTSMYVALTGTYAKKMPYYRWDSPYAFPAKKLYLNLIKRSKDLETEYDFKFLTEEEAEPTEGCYWFECGKILDLDESRKLNKYLIQNKLMDMSIYTETECDFASDTLFEFFNVIHQKGTISYYLEEGEELDKVLQIFIRINSGGTKLSYSDLLLSIATAQWKEKDAREVIHEFVDSINKIGDGFNFNKDIVLKSCLVLADFDVKFKVDNFTKENMAAIEQNWDKTSSAMRSSIELVSKLGFSRDNLAATNTIIPIAYFIYKNNFEDTIVHSSHRESDRKAIKEWLARVLLKGIFGGQPDSIYPKMRDLINENIGKFPLQETIAHYRGGRKSISFSEDDIDNILDLQYGQAKTYCALSLLYPGLNSAYKYHQDHIHPQSLFKGKTLTKQGIEDVDLFLSEFNKLPNLQLLEATGNIEKSDKLFEDWFNANFHTIEAKESYLRQNLIATSQSLKLTDFLAFIDVRKQYMKEHLIRMLDVKVAVVNSEKVS</sequence>
<dbReference type="AlphaFoldDB" id="A0A2T3KJS8"/>
<dbReference type="InterPro" id="IPR004919">
    <property type="entry name" value="GmrSD_N"/>
</dbReference>
<dbReference type="EMBL" id="PYNF01000005">
    <property type="protein sequence ID" value="PSU99776.1"/>
    <property type="molecule type" value="Genomic_DNA"/>
</dbReference>
<reference evidence="2 3" key="1">
    <citation type="submission" date="2018-01" db="EMBL/GenBank/DDBJ databases">
        <title>Whole genome sequencing of Histamine producing bacteria.</title>
        <authorList>
            <person name="Butler K."/>
        </authorList>
    </citation>
    <scope>NUCLEOTIDE SEQUENCE [LARGE SCALE GENOMIC DNA]</scope>
    <source>
        <strain evidence="2 3">FS-7.2</strain>
    </source>
</reference>
<comment type="caution">
    <text evidence="2">The sequence shown here is derived from an EMBL/GenBank/DDBJ whole genome shotgun (WGS) entry which is preliminary data.</text>
</comment>
<protein>
    <recommendedName>
        <fullName evidence="1">GmrSD restriction endonucleases N-terminal domain-containing protein</fullName>
    </recommendedName>
</protein>
<evidence type="ECO:0000313" key="2">
    <source>
        <dbReference type="EMBL" id="PSU99776.1"/>
    </source>
</evidence>
<organism evidence="2 3">
    <name type="scientific">Photobacterium kishitanii</name>
    <dbReference type="NCBI Taxonomy" id="318456"/>
    <lineage>
        <taxon>Bacteria</taxon>
        <taxon>Pseudomonadati</taxon>
        <taxon>Pseudomonadota</taxon>
        <taxon>Gammaproteobacteria</taxon>
        <taxon>Vibrionales</taxon>
        <taxon>Vibrionaceae</taxon>
        <taxon>Photobacterium</taxon>
    </lineage>
</organism>
<dbReference type="RefSeq" id="WP_107289526.1">
    <property type="nucleotide sequence ID" value="NZ_PYNF01000005.1"/>
</dbReference>
<dbReference type="PANTHER" id="PTHR37292">
    <property type="entry name" value="VNG6097C"/>
    <property type="match status" value="1"/>
</dbReference>
<dbReference type="Pfam" id="PF03235">
    <property type="entry name" value="GmrSD_N"/>
    <property type="match status" value="1"/>
</dbReference>
<evidence type="ECO:0000259" key="1">
    <source>
        <dbReference type="Pfam" id="PF03235"/>
    </source>
</evidence>